<comment type="caution">
    <text evidence="4">The sequence shown here is derived from an EMBL/GenBank/DDBJ whole genome shotgun (WGS) entry which is preliminary data.</text>
</comment>
<dbReference type="GO" id="GO:0005576">
    <property type="term" value="C:extracellular region"/>
    <property type="evidence" value="ECO:0007669"/>
    <property type="project" value="UniProtKB-SubCell"/>
</dbReference>
<feature type="signal peptide" evidence="3">
    <location>
        <begin position="1"/>
        <end position="33"/>
    </location>
</feature>
<evidence type="ECO:0000256" key="1">
    <source>
        <dbReference type="ARBA" id="ARBA00004613"/>
    </source>
</evidence>
<feature type="chain" id="PRO_5035003534" evidence="3">
    <location>
        <begin position="34"/>
        <end position="386"/>
    </location>
</feature>
<dbReference type="Gene3D" id="2.120.10.30">
    <property type="entry name" value="TolB, C-terminal domain"/>
    <property type="match status" value="1"/>
</dbReference>
<dbReference type="AlphaFoldDB" id="A0A8H9IHJ2"/>
<dbReference type="PANTHER" id="PTHR10009">
    <property type="entry name" value="PROTEIN YELLOW-RELATED"/>
    <property type="match status" value="1"/>
</dbReference>
<proteinExistence type="predicted"/>
<sequence>MMLTVNSLVELRTKLTALTLLSAAILSSNIAVAQTQPATETHTQQEISHELETYATFGETTPPGNIAIGADGRKFLSVHGFYGQPTKVVELFNDGSVKPYPNEEWATKPGENKLGLYDVLGLNVDQNGILWMLDTSGDDHAGRIVGWNTRSESLEKIIYIAKPMINPGSFLNDLAIDSKHGKIYIADTAANQRAAIIVADIKTGLVRRVLEGSEFTQAEDVDMTIEDRAITLGGQPVRLGVNPITIDPESNWLYFGAMSGTAIYRIKTADLIDTTLDAPALEDKIQRYGDKSLSDGITIDGGGNVYVTSVTKGAIEVTSPAGKSRTLYKDQRIVWPDGFAYGPDDYIYFTVNELHRSPVLNGGDNASQGEFKVMRFPALSKGKAGR</sequence>
<dbReference type="InterPro" id="IPR011042">
    <property type="entry name" value="6-blade_b-propeller_TolB-like"/>
</dbReference>
<dbReference type="SUPFAM" id="SSF101898">
    <property type="entry name" value="NHL repeat"/>
    <property type="match status" value="1"/>
</dbReference>
<dbReference type="PANTHER" id="PTHR10009:SF18">
    <property type="entry name" value="PROTEIN YELLOW-LIKE PROTEIN"/>
    <property type="match status" value="1"/>
</dbReference>
<keyword evidence="2" id="KW-0964">Secreted</keyword>
<keyword evidence="3" id="KW-0732">Signal</keyword>
<evidence type="ECO:0000313" key="4">
    <source>
        <dbReference type="EMBL" id="GGZ72662.1"/>
    </source>
</evidence>
<name>A0A8H9IHJ2_9ALTE</name>
<protein>
    <submittedName>
        <fullName evidence="4">Periplasmic protein</fullName>
    </submittedName>
</protein>
<reference evidence="4" key="1">
    <citation type="journal article" date="2014" name="Int. J. Syst. Evol. Microbiol.">
        <title>Complete genome sequence of Corynebacterium casei LMG S-19264T (=DSM 44701T), isolated from a smear-ripened cheese.</title>
        <authorList>
            <consortium name="US DOE Joint Genome Institute (JGI-PGF)"/>
            <person name="Walter F."/>
            <person name="Albersmeier A."/>
            <person name="Kalinowski J."/>
            <person name="Ruckert C."/>
        </authorList>
    </citation>
    <scope>NUCLEOTIDE SEQUENCE</scope>
    <source>
        <strain evidence="4">KCTC 32337</strain>
    </source>
</reference>
<organism evidence="4 5">
    <name type="scientific">Paraglaciecola chathamensis</name>
    <dbReference type="NCBI Taxonomy" id="368405"/>
    <lineage>
        <taxon>Bacteria</taxon>
        <taxon>Pseudomonadati</taxon>
        <taxon>Pseudomonadota</taxon>
        <taxon>Gammaproteobacteria</taxon>
        <taxon>Alteromonadales</taxon>
        <taxon>Alteromonadaceae</taxon>
        <taxon>Paraglaciecola</taxon>
    </lineage>
</organism>
<evidence type="ECO:0000313" key="5">
    <source>
        <dbReference type="Proteomes" id="UP000622604"/>
    </source>
</evidence>
<evidence type="ECO:0000256" key="2">
    <source>
        <dbReference type="ARBA" id="ARBA00022525"/>
    </source>
</evidence>
<comment type="subcellular location">
    <subcellularLocation>
        <location evidence="1">Secreted</location>
    </subcellularLocation>
</comment>
<dbReference type="Proteomes" id="UP000622604">
    <property type="component" value="Unassembled WGS sequence"/>
</dbReference>
<dbReference type="Pfam" id="PF03022">
    <property type="entry name" value="MRJP"/>
    <property type="match status" value="1"/>
</dbReference>
<accession>A0A8H9IHJ2</accession>
<dbReference type="EMBL" id="BMZC01000010">
    <property type="protein sequence ID" value="GGZ72662.1"/>
    <property type="molecule type" value="Genomic_DNA"/>
</dbReference>
<dbReference type="InterPro" id="IPR017996">
    <property type="entry name" value="MRJP/yellow-related"/>
</dbReference>
<reference evidence="4" key="2">
    <citation type="submission" date="2020-09" db="EMBL/GenBank/DDBJ databases">
        <authorList>
            <person name="Sun Q."/>
            <person name="Kim S."/>
        </authorList>
    </citation>
    <scope>NUCLEOTIDE SEQUENCE</scope>
    <source>
        <strain evidence="4">KCTC 32337</strain>
    </source>
</reference>
<gene>
    <name evidence="4" type="ORF">GCM10011274_33710</name>
</gene>
<evidence type="ECO:0000256" key="3">
    <source>
        <dbReference type="SAM" id="SignalP"/>
    </source>
</evidence>